<dbReference type="Proteomes" id="UP000197032">
    <property type="component" value="Unassembled WGS sequence"/>
</dbReference>
<evidence type="ECO:0000256" key="1">
    <source>
        <dbReference type="ARBA" id="ARBA00022741"/>
    </source>
</evidence>
<feature type="coiled-coil region" evidence="8">
    <location>
        <begin position="124"/>
        <end position="151"/>
    </location>
</feature>
<protein>
    <recommendedName>
        <fullName evidence="7">HTH-type transcriptional regulatory protein TyrR</fullName>
    </recommendedName>
</protein>
<dbReference type="PROSITE" id="PS50045">
    <property type="entry name" value="SIGMA54_INTERACT_4"/>
    <property type="match status" value="1"/>
</dbReference>
<dbReference type="PROSITE" id="PS50112">
    <property type="entry name" value="PAS"/>
    <property type="match status" value="1"/>
</dbReference>
<dbReference type="SMART" id="SM00382">
    <property type="entry name" value="AAA"/>
    <property type="match status" value="1"/>
</dbReference>
<dbReference type="Pfam" id="PF00158">
    <property type="entry name" value="Sigma54_activat"/>
    <property type="match status" value="1"/>
</dbReference>
<dbReference type="Gene3D" id="1.10.10.60">
    <property type="entry name" value="Homeodomain-like"/>
    <property type="match status" value="1"/>
</dbReference>
<dbReference type="PROSITE" id="PS00688">
    <property type="entry name" value="SIGMA54_INTERACT_3"/>
    <property type="match status" value="1"/>
</dbReference>
<dbReference type="InterPro" id="IPR030828">
    <property type="entry name" value="HTH_TyrR"/>
</dbReference>
<dbReference type="InterPro" id="IPR058031">
    <property type="entry name" value="AAA_lid_NorR"/>
</dbReference>
<keyword evidence="2" id="KW-0058">Aromatic hydrocarbons catabolism</keyword>
<evidence type="ECO:0000313" key="12">
    <source>
        <dbReference type="EMBL" id="GAW93068.1"/>
    </source>
</evidence>
<dbReference type="SUPFAM" id="SSF46689">
    <property type="entry name" value="Homeodomain-like"/>
    <property type="match status" value="1"/>
</dbReference>
<dbReference type="InterPro" id="IPR025944">
    <property type="entry name" value="Sigma_54_int_dom_CS"/>
</dbReference>
<dbReference type="Gene3D" id="3.40.50.300">
    <property type="entry name" value="P-loop containing nucleotide triphosphate hydrolases"/>
    <property type="match status" value="1"/>
</dbReference>
<dbReference type="CDD" id="cd00009">
    <property type="entry name" value="AAA"/>
    <property type="match status" value="1"/>
</dbReference>
<dbReference type="PROSITE" id="PS00676">
    <property type="entry name" value="SIGMA54_INTERACT_2"/>
    <property type="match status" value="1"/>
</dbReference>
<dbReference type="PANTHER" id="PTHR32071">
    <property type="entry name" value="TRANSCRIPTIONAL REGULATORY PROTEIN"/>
    <property type="match status" value="1"/>
</dbReference>
<dbReference type="AlphaFoldDB" id="A0A1Z5HUI5"/>
<dbReference type="InterPro" id="IPR002078">
    <property type="entry name" value="Sigma_54_int"/>
</dbReference>
<sequence>MDFKFQNSLKKLPEDVDVTTFLEHNYDVLYVSNGNGDTLMVSSASKELFGYSESELVGVNVRELERKRVFFPSATLRVLEHRSPVTLFQETKPGKRLFVFSSPVFDETGKIVRVVNFSKDITEVTELEKQLEKARTVVEKYRQELARVRCEQLLKERMMVIGSSKMEGLMKLVQKVAQVDTTVLITGESGVGKEVVAKAIHKLSKRSGGPFVAINCGAIPQTLLESELFGYEKGAFTGANKEGKAGLMEAAHGGTLFLDEVADLPLEFQVKLLRVLQERKVLRIGSTAPRRVDVRVIAATNKDLSELVTRGQFRQDLYYRLNVVPIEVPPLRERIEEIPLFVDFFLNKFNQKYGIVKRISEAAVEVLSSYTWPGNVRELENIIERLVVTTDKDIIDIGDLPETIRKGTVKVSTGSTLSLKELINSIEYEIIYEAYKRYKNTYAVAEILGVSQPTVARKLKAGPSIAVKKFFLKNSIINFDNLFNSILNFFHDIKR</sequence>
<dbReference type="InterPro" id="IPR025662">
    <property type="entry name" value="Sigma_54_int_dom_ATP-bd_1"/>
</dbReference>
<dbReference type="GO" id="GO:0005524">
    <property type="term" value="F:ATP binding"/>
    <property type="evidence" value="ECO:0007669"/>
    <property type="project" value="UniProtKB-KW"/>
</dbReference>
<dbReference type="Gene3D" id="3.30.450.20">
    <property type="entry name" value="PAS domain"/>
    <property type="match status" value="1"/>
</dbReference>
<feature type="domain" description="Sigma-54 factor interaction" evidence="9">
    <location>
        <begin position="159"/>
        <end position="388"/>
    </location>
</feature>
<dbReference type="GO" id="GO:0003677">
    <property type="term" value="F:DNA binding"/>
    <property type="evidence" value="ECO:0007669"/>
    <property type="project" value="UniProtKB-KW"/>
</dbReference>
<name>A0A1Z5HUI5_9FIRM</name>
<dbReference type="Pfam" id="PF18024">
    <property type="entry name" value="HTH_50"/>
    <property type="match status" value="1"/>
</dbReference>
<dbReference type="SUPFAM" id="SSF52540">
    <property type="entry name" value="P-loop containing nucleoside triphosphate hydrolases"/>
    <property type="match status" value="1"/>
</dbReference>
<gene>
    <name evidence="12" type="ORF">KKC1_22090</name>
</gene>
<keyword evidence="6" id="KW-0804">Transcription</keyword>
<dbReference type="InterPro" id="IPR035965">
    <property type="entry name" value="PAS-like_dom_sf"/>
</dbReference>
<keyword evidence="3" id="KW-0067">ATP-binding</keyword>
<dbReference type="Pfam" id="PF13426">
    <property type="entry name" value="PAS_9"/>
    <property type="match status" value="1"/>
</dbReference>
<dbReference type="CDD" id="cd00130">
    <property type="entry name" value="PAS"/>
    <property type="match status" value="1"/>
</dbReference>
<evidence type="ECO:0000313" key="13">
    <source>
        <dbReference type="Proteomes" id="UP000197032"/>
    </source>
</evidence>
<dbReference type="NCBIfam" id="TIGR00229">
    <property type="entry name" value="sensory_box"/>
    <property type="match status" value="1"/>
</dbReference>
<evidence type="ECO:0000259" key="11">
    <source>
        <dbReference type="PROSITE" id="PS50113"/>
    </source>
</evidence>
<keyword evidence="4" id="KW-0805">Transcription regulation</keyword>
<dbReference type="PROSITE" id="PS50113">
    <property type="entry name" value="PAC"/>
    <property type="match status" value="1"/>
</dbReference>
<dbReference type="PROSITE" id="PS00675">
    <property type="entry name" value="SIGMA54_INTERACT_1"/>
    <property type="match status" value="1"/>
</dbReference>
<dbReference type="InterPro" id="IPR009057">
    <property type="entry name" value="Homeodomain-like_sf"/>
</dbReference>
<keyword evidence="5" id="KW-0238">DNA-binding</keyword>
<dbReference type="InterPro" id="IPR003593">
    <property type="entry name" value="AAA+_ATPase"/>
</dbReference>
<dbReference type="Gene3D" id="1.10.8.60">
    <property type="match status" value="1"/>
</dbReference>
<dbReference type="FunFam" id="3.40.50.300:FF:000006">
    <property type="entry name" value="DNA-binding transcriptional regulator NtrC"/>
    <property type="match status" value="1"/>
</dbReference>
<evidence type="ECO:0000259" key="9">
    <source>
        <dbReference type="PROSITE" id="PS50045"/>
    </source>
</evidence>
<keyword evidence="13" id="KW-1185">Reference proteome</keyword>
<dbReference type="InterPro" id="IPR027417">
    <property type="entry name" value="P-loop_NTPase"/>
</dbReference>
<evidence type="ECO:0000256" key="7">
    <source>
        <dbReference type="ARBA" id="ARBA00029500"/>
    </source>
</evidence>
<comment type="caution">
    <text evidence="12">The sequence shown here is derived from an EMBL/GenBank/DDBJ whole genome shotgun (WGS) entry which is preliminary data.</text>
</comment>
<proteinExistence type="predicted"/>
<evidence type="ECO:0000256" key="6">
    <source>
        <dbReference type="ARBA" id="ARBA00023163"/>
    </source>
</evidence>
<organism evidence="12 13">
    <name type="scientific">Calderihabitans maritimus</name>
    <dbReference type="NCBI Taxonomy" id="1246530"/>
    <lineage>
        <taxon>Bacteria</taxon>
        <taxon>Bacillati</taxon>
        <taxon>Bacillota</taxon>
        <taxon>Clostridia</taxon>
        <taxon>Neomoorellales</taxon>
        <taxon>Calderihabitantaceae</taxon>
        <taxon>Calderihabitans</taxon>
    </lineage>
</organism>
<feature type="domain" description="PAC" evidence="11">
    <location>
        <begin position="81"/>
        <end position="133"/>
    </location>
</feature>
<evidence type="ECO:0000256" key="2">
    <source>
        <dbReference type="ARBA" id="ARBA00022797"/>
    </source>
</evidence>
<dbReference type="InterPro" id="IPR025943">
    <property type="entry name" value="Sigma_54_int_dom_ATP-bd_2"/>
</dbReference>
<reference evidence="13" key="1">
    <citation type="journal article" date="2017" name="Appl. Environ. Microbiol.">
        <title>Genomic Analysis of Calderihabitans maritimus KKC1, a Thermophilic, Hydrogenogenic, Carboxydotrophic Bacterium Isolated from Marine Sediment.</title>
        <authorList>
            <person name="Omae K."/>
            <person name="Yoneda Y."/>
            <person name="Fukuyama Y."/>
            <person name="Yoshida T."/>
            <person name="Sako Y."/>
        </authorList>
    </citation>
    <scope>NUCLEOTIDE SEQUENCE [LARGE SCALE GENOMIC DNA]</scope>
    <source>
        <strain evidence="13">KKC1</strain>
    </source>
</reference>
<evidence type="ECO:0000256" key="5">
    <source>
        <dbReference type="ARBA" id="ARBA00023125"/>
    </source>
</evidence>
<keyword evidence="8" id="KW-0175">Coiled coil</keyword>
<dbReference type="PANTHER" id="PTHR32071:SF57">
    <property type="entry name" value="C4-DICARBOXYLATE TRANSPORT TRANSCRIPTIONAL REGULATORY PROTEIN DCTD"/>
    <property type="match status" value="1"/>
</dbReference>
<evidence type="ECO:0000259" key="10">
    <source>
        <dbReference type="PROSITE" id="PS50112"/>
    </source>
</evidence>
<feature type="domain" description="PAS" evidence="10">
    <location>
        <begin position="14"/>
        <end position="58"/>
    </location>
</feature>
<evidence type="ECO:0000256" key="3">
    <source>
        <dbReference type="ARBA" id="ARBA00022840"/>
    </source>
</evidence>
<dbReference type="OrthoDB" id="9803970at2"/>
<dbReference type="GO" id="GO:0006355">
    <property type="term" value="P:regulation of DNA-templated transcription"/>
    <property type="evidence" value="ECO:0007669"/>
    <property type="project" value="InterPro"/>
</dbReference>
<dbReference type="InterPro" id="IPR000014">
    <property type="entry name" value="PAS"/>
</dbReference>
<dbReference type="Pfam" id="PF25601">
    <property type="entry name" value="AAA_lid_14"/>
    <property type="match status" value="1"/>
</dbReference>
<evidence type="ECO:0000256" key="4">
    <source>
        <dbReference type="ARBA" id="ARBA00023015"/>
    </source>
</evidence>
<dbReference type="RefSeq" id="WP_088554280.1">
    <property type="nucleotide sequence ID" value="NZ_BDGJ01000111.1"/>
</dbReference>
<dbReference type="EMBL" id="BDGJ01000111">
    <property type="protein sequence ID" value="GAW93068.1"/>
    <property type="molecule type" value="Genomic_DNA"/>
</dbReference>
<evidence type="ECO:0000256" key="8">
    <source>
        <dbReference type="SAM" id="Coils"/>
    </source>
</evidence>
<accession>A0A1Z5HUI5</accession>
<dbReference type="InterPro" id="IPR000700">
    <property type="entry name" value="PAS-assoc_C"/>
</dbReference>
<keyword evidence="1" id="KW-0547">Nucleotide-binding</keyword>
<dbReference type="SUPFAM" id="SSF55785">
    <property type="entry name" value="PYP-like sensor domain (PAS domain)"/>
    <property type="match status" value="1"/>
</dbReference>